<dbReference type="EnsemblMetazoa" id="ASIC021408-RA">
    <property type="protein sequence ID" value="ASIC021408-PA"/>
    <property type="gene ID" value="ASIC021408"/>
</dbReference>
<protein>
    <submittedName>
        <fullName evidence="2 3">Uncharacterized protein</fullName>
    </submittedName>
</protein>
<gene>
    <name evidence="2" type="ORF">ZHAS_00021408</name>
</gene>
<dbReference type="EMBL" id="KE525413">
    <property type="protein sequence ID" value="KFB53114.1"/>
    <property type="molecule type" value="Genomic_DNA"/>
</dbReference>
<evidence type="ECO:0000313" key="2">
    <source>
        <dbReference type="EMBL" id="KFB53114.1"/>
    </source>
</evidence>
<sequence>MQMGKDSTDDPRKSITPPASRSGFVRYPSGTEPWARNKMANRPVGRLYAGTNLPQLVKLLRTDEKGLIRHHSEKCNHCTPLERGFKNVVQNRTKSPPGLSGPSGVLNEITKKTTHQLPDSPTAHFLYRETHVSGARSQKIET</sequence>
<accession>A0A084WSC0</accession>
<evidence type="ECO:0000313" key="3">
    <source>
        <dbReference type="EnsemblMetazoa" id="ASIC021408-PA"/>
    </source>
</evidence>
<feature type="region of interest" description="Disordered" evidence="1">
    <location>
        <begin position="1"/>
        <end position="32"/>
    </location>
</feature>
<proteinExistence type="predicted"/>
<dbReference type="EMBL" id="ATLV01026439">
    <property type="status" value="NOT_ANNOTATED_CDS"/>
    <property type="molecule type" value="Genomic_DNA"/>
</dbReference>
<dbReference type="VEuPathDB" id="VectorBase:ASIC021408"/>
<keyword evidence="4" id="KW-1185">Reference proteome</keyword>
<reference evidence="3" key="2">
    <citation type="submission" date="2020-05" db="UniProtKB">
        <authorList>
            <consortium name="EnsemblMetazoa"/>
        </authorList>
    </citation>
    <scope>IDENTIFICATION</scope>
</reference>
<organism evidence="2">
    <name type="scientific">Anopheles sinensis</name>
    <name type="common">Mosquito</name>
    <dbReference type="NCBI Taxonomy" id="74873"/>
    <lineage>
        <taxon>Eukaryota</taxon>
        <taxon>Metazoa</taxon>
        <taxon>Ecdysozoa</taxon>
        <taxon>Arthropoda</taxon>
        <taxon>Hexapoda</taxon>
        <taxon>Insecta</taxon>
        <taxon>Pterygota</taxon>
        <taxon>Neoptera</taxon>
        <taxon>Endopterygota</taxon>
        <taxon>Diptera</taxon>
        <taxon>Nematocera</taxon>
        <taxon>Culicoidea</taxon>
        <taxon>Culicidae</taxon>
        <taxon>Anophelinae</taxon>
        <taxon>Anopheles</taxon>
    </lineage>
</organism>
<dbReference type="Proteomes" id="UP000030765">
    <property type="component" value="Unassembled WGS sequence"/>
</dbReference>
<evidence type="ECO:0000256" key="1">
    <source>
        <dbReference type="SAM" id="MobiDB-lite"/>
    </source>
</evidence>
<reference evidence="2 4" key="1">
    <citation type="journal article" date="2014" name="BMC Genomics">
        <title>Genome sequence of Anopheles sinensis provides insight into genetics basis of mosquito competence for malaria parasites.</title>
        <authorList>
            <person name="Zhou D."/>
            <person name="Zhang D."/>
            <person name="Ding G."/>
            <person name="Shi L."/>
            <person name="Hou Q."/>
            <person name="Ye Y."/>
            <person name="Xu Y."/>
            <person name="Zhou H."/>
            <person name="Xiong C."/>
            <person name="Li S."/>
            <person name="Yu J."/>
            <person name="Hong S."/>
            <person name="Yu X."/>
            <person name="Zou P."/>
            <person name="Chen C."/>
            <person name="Chang X."/>
            <person name="Wang W."/>
            <person name="Lv Y."/>
            <person name="Sun Y."/>
            <person name="Ma L."/>
            <person name="Shen B."/>
            <person name="Zhu C."/>
        </authorList>
    </citation>
    <scope>NUCLEOTIDE SEQUENCE [LARGE SCALE GENOMIC DNA]</scope>
</reference>
<evidence type="ECO:0000313" key="4">
    <source>
        <dbReference type="Proteomes" id="UP000030765"/>
    </source>
</evidence>
<name>A0A084WSC0_ANOSI</name>
<feature type="compositionally biased region" description="Basic and acidic residues" evidence="1">
    <location>
        <begin position="1"/>
        <end position="13"/>
    </location>
</feature>
<dbReference type="AlphaFoldDB" id="A0A084WSC0"/>